<evidence type="ECO:0000256" key="1">
    <source>
        <dbReference type="ARBA" id="ARBA00004651"/>
    </source>
</evidence>
<feature type="transmembrane region" description="Helical" evidence="14">
    <location>
        <begin position="61"/>
        <end position="80"/>
    </location>
</feature>
<dbReference type="InterPro" id="IPR000276">
    <property type="entry name" value="GPCR_Rhodpsn"/>
</dbReference>
<organism evidence="16 17">
    <name type="scientific">Engystomops pustulosus</name>
    <name type="common">Tungara frog</name>
    <name type="synonym">Physalaemus pustulosus</name>
    <dbReference type="NCBI Taxonomy" id="76066"/>
    <lineage>
        <taxon>Eukaryota</taxon>
        <taxon>Metazoa</taxon>
        <taxon>Chordata</taxon>
        <taxon>Craniata</taxon>
        <taxon>Vertebrata</taxon>
        <taxon>Euteleostomi</taxon>
        <taxon>Amphibia</taxon>
        <taxon>Batrachia</taxon>
        <taxon>Anura</taxon>
        <taxon>Neobatrachia</taxon>
        <taxon>Hyloidea</taxon>
        <taxon>Leptodactylidae</taxon>
        <taxon>Leiuperinae</taxon>
        <taxon>Engystomops</taxon>
    </lineage>
</organism>
<dbReference type="Proteomes" id="UP000824782">
    <property type="component" value="Unassembled WGS sequence"/>
</dbReference>
<dbReference type="InterPro" id="IPR000725">
    <property type="entry name" value="Olfact_rcpt"/>
</dbReference>
<comment type="subcellular location">
    <subcellularLocation>
        <location evidence="1 14">Cell membrane</location>
        <topology evidence="1 14">Multi-pass membrane protein</topology>
    </subcellularLocation>
</comment>
<protein>
    <recommendedName>
        <fullName evidence="14">Olfactory receptor</fullName>
    </recommendedName>
</protein>
<keyword evidence="7 13" id="KW-0297">G-protein coupled receptor</keyword>
<evidence type="ECO:0000256" key="5">
    <source>
        <dbReference type="ARBA" id="ARBA00022725"/>
    </source>
</evidence>
<keyword evidence="5 14" id="KW-0552">Olfaction</keyword>
<evidence type="ECO:0000256" key="8">
    <source>
        <dbReference type="ARBA" id="ARBA00023136"/>
    </source>
</evidence>
<evidence type="ECO:0000256" key="13">
    <source>
        <dbReference type="RuleBase" id="RU000688"/>
    </source>
</evidence>
<dbReference type="CDD" id="cd13954">
    <property type="entry name" value="7tmA_OR"/>
    <property type="match status" value="1"/>
</dbReference>
<evidence type="ECO:0000256" key="3">
    <source>
        <dbReference type="ARBA" id="ARBA00022606"/>
    </source>
</evidence>
<evidence type="ECO:0000313" key="16">
    <source>
        <dbReference type="EMBL" id="KAG8596503.1"/>
    </source>
</evidence>
<evidence type="ECO:0000256" key="9">
    <source>
        <dbReference type="ARBA" id="ARBA00023157"/>
    </source>
</evidence>
<dbReference type="AlphaFoldDB" id="A0AAV7DG97"/>
<dbReference type="GO" id="GO:0005886">
    <property type="term" value="C:plasma membrane"/>
    <property type="evidence" value="ECO:0007669"/>
    <property type="project" value="UniProtKB-SubCell"/>
</dbReference>
<comment type="caution">
    <text evidence="16">The sequence shown here is derived from an EMBL/GenBank/DDBJ whole genome shotgun (WGS) entry which is preliminary data.</text>
</comment>
<feature type="transmembrane region" description="Helical" evidence="14">
    <location>
        <begin position="244"/>
        <end position="263"/>
    </location>
</feature>
<evidence type="ECO:0000259" key="15">
    <source>
        <dbReference type="PROSITE" id="PS50262"/>
    </source>
</evidence>
<dbReference type="SUPFAM" id="SSF81321">
    <property type="entry name" value="Family A G protein-coupled receptor-like"/>
    <property type="match status" value="1"/>
</dbReference>
<dbReference type="PROSITE" id="PS00237">
    <property type="entry name" value="G_PROTEIN_RECEP_F1_1"/>
    <property type="match status" value="1"/>
</dbReference>
<reference evidence="16" key="1">
    <citation type="thesis" date="2020" institute="ProQuest LLC" country="789 East Eisenhower Parkway, Ann Arbor, MI, USA">
        <title>Comparative Genomics and Chromosome Evolution.</title>
        <authorList>
            <person name="Mudd A.B."/>
        </authorList>
    </citation>
    <scope>NUCLEOTIDE SEQUENCE</scope>
    <source>
        <strain evidence="16">237g6f4</strain>
        <tissue evidence="16">Blood</tissue>
    </source>
</reference>
<name>A0AAV7DG97_ENGPU</name>
<dbReference type="GO" id="GO:0004984">
    <property type="term" value="F:olfactory receptor activity"/>
    <property type="evidence" value="ECO:0007669"/>
    <property type="project" value="InterPro"/>
</dbReference>
<keyword evidence="3 14" id="KW-0716">Sensory transduction</keyword>
<feature type="transmembrane region" description="Helical" evidence="14">
    <location>
        <begin position="100"/>
        <end position="121"/>
    </location>
</feature>
<dbReference type="InterPro" id="IPR050939">
    <property type="entry name" value="Olfactory_GPCR1"/>
</dbReference>
<dbReference type="EMBL" id="WNYA01000001">
    <property type="protein sequence ID" value="KAG8596503.1"/>
    <property type="molecule type" value="Genomic_DNA"/>
</dbReference>
<evidence type="ECO:0000256" key="14">
    <source>
        <dbReference type="RuleBase" id="RU363047"/>
    </source>
</evidence>
<evidence type="ECO:0000256" key="6">
    <source>
        <dbReference type="ARBA" id="ARBA00022989"/>
    </source>
</evidence>
<feature type="transmembrane region" description="Helical" evidence="14">
    <location>
        <begin position="275"/>
        <end position="294"/>
    </location>
</feature>
<evidence type="ECO:0000256" key="2">
    <source>
        <dbReference type="ARBA" id="ARBA00022475"/>
    </source>
</evidence>
<accession>A0AAV7DG97</accession>
<keyword evidence="6 14" id="KW-1133">Transmembrane helix</keyword>
<dbReference type="PRINTS" id="PR00237">
    <property type="entry name" value="GPCRRHODOPSN"/>
</dbReference>
<dbReference type="GO" id="GO:0004930">
    <property type="term" value="F:G protein-coupled receptor activity"/>
    <property type="evidence" value="ECO:0007669"/>
    <property type="project" value="UniProtKB-KW"/>
</dbReference>
<evidence type="ECO:0000256" key="11">
    <source>
        <dbReference type="ARBA" id="ARBA00023180"/>
    </source>
</evidence>
<evidence type="ECO:0000256" key="10">
    <source>
        <dbReference type="ARBA" id="ARBA00023170"/>
    </source>
</evidence>
<gene>
    <name evidence="16" type="ORF">GDO81_001938</name>
</gene>
<proteinExistence type="inferred from homology"/>
<dbReference type="PANTHER" id="PTHR24242">
    <property type="entry name" value="G-PROTEIN COUPLED RECEPTOR"/>
    <property type="match status" value="1"/>
</dbReference>
<evidence type="ECO:0000256" key="4">
    <source>
        <dbReference type="ARBA" id="ARBA00022692"/>
    </source>
</evidence>
<keyword evidence="17" id="KW-1185">Reference proteome</keyword>
<feature type="domain" description="G-protein coupled receptors family 1 profile" evidence="15">
    <location>
        <begin position="41"/>
        <end position="292"/>
    </location>
</feature>
<dbReference type="PRINTS" id="PR00245">
    <property type="entry name" value="OLFACTORYR"/>
</dbReference>
<dbReference type="Pfam" id="PF13853">
    <property type="entry name" value="7tm_4"/>
    <property type="match status" value="1"/>
</dbReference>
<evidence type="ECO:0000256" key="12">
    <source>
        <dbReference type="ARBA" id="ARBA00023224"/>
    </source>
</evidence>
<feature type="transmembrane region" description="Helical" evidence="14">
    <location>
        <begin position="27"/>
        <end position="49"/>
    </location>
</feature>
<sequence>MNLMNGTYYTQFIMNGFSMNSCLQSTVFLVFFLMYLITVSGNLVIIVIIHTSNNLKQTPMYFFLTHLSFIEICYTTAISPNFLDLILKGQKIIPLTDCLIQLYLFLSLASVESFLLTTMAYDRYLAICRPLHYQNIMSNKMCSNFVLSCWFAGLAIPSGLIILLCFIQYCAPFTINHFFCDLSPLLATSCSSNIHHVKAFEHFAASCVLLSSIFVVLTSYIYIAKTILKIQSSHGRKKAFSTCASHLTVVILFFVPGILIYVTPLAHQSVTLNKWISLLYTEVTPLLNPFVYSLRNKDVQLTLKKYLNFYFVGSVRRK</sequence>
<dbReference type="PROSITE" id="PS50262">
    <property type="entry name" value="G_PROTEIN_RECEP_F1_2"/>
    <property type="match status" value="1"/>
</dbReference>
<keyword evidence="8 14" id="KW-0472">Membrane</keyword>
<keyword evidence="12 13" id="KW-0807">Transducer</keyword>
<evidence type="ECO:0000256" key="7">
    <source>
        <dbReference type="ARBA" id="ARBA00023040"/>
    </source>
</evidence>
<keyword evidence="2 14" id="KW-1003">Cell membrane</keyword>
<keyword evidence="11" id="KW-0325">Glycoprotein</keyword>
<feature type="transmembrane region" description="Helical" evidence="14">
    <location>
        <begin position="203"/>
        <end position="223"/>
    </location>
</feature>
<feature type="transmembrane region" description="Helical" evidence="14">
    <location>
        <begin position="142"/>
        <end position="169"/>
    </location>
</feature>
<dbReference type="PANTHER" id="PTHR24242:SF253">
    <property type="entry name" value="OLFACTORY RECEPTOR-RELATED"/>
    <property type="match status" value="1"/>
</dbReference>
<dbReference type="InterPro" id="IPR017452">
    <property type="entry name" value="GPCR_Rhodpsn_7TM"/>
</dbReference>
<dbReference type="FunFam" id="1.20.1070.10:FF:000010">
    <property type="entry name" value="Olfactory receptor"/>
    <property type="match status" value="1"/>
</dbReference>
<keyword evidence="10 13" id="KW-0675">Receptor</keyword>
<keyword evidence="9" id="KW-1015">Disulfide bond</keyword>
<keyword evidence="4 13" id="KW-0812">Transmembrane</keyword>
<dbReference type="Gene3D" id="1.20.1070.10">
    <property type="entry name" value="Rhodopsin 7-helix transmembrane proteins"/>
    <property type="match status" value="1"/>
</dbReference>
<comment type="similarity">
    <text evidence="13">Belongs to the G-protein coupled receptor 1 family.</text>
</comment>
<evidence type="ECO:0000313" key="17">
    <source>
        <dbReference type="Proteomes" id="UP000824782"/>
    </source>
</evidence>